<dbReference type="Proteomes" id="UP001610446">
    <property type="component" value="Unassembled WGS sequence"/>
</dbReference>
<comment type="caution">
    <text evidence="1">The sequence shown here is derived from an EMBL/GenBank/DDBJ whole genome shotgun (WGS) entry which is preliminary data.</text>
</comment>
<dbReference type="PANTHER" id="PTHR46082:SF11">
    <property type="entry name" value="AAA+ ATPASE DOMAIN-CONTAINING PROTEIN-RELATED"/>
    <property type="match status" value="1"/>
</dbReference>
<reference evidence="1 2" key="1">
    <citation type="submission" date="2024-07" db="EMBL/GenBank/DDBJ databases">
        <title>Section-level genome sequencing and comparative genomics of Aspergillus sections Usti and Cavernicolus.</title>
        <authorList>
            <consortium name="Lawrence Berkeley National Laboratory"/>
            <person name="Nybo J.L."/>
            <person name="Vesth T.C."/>
            <person name="Theobald S."/>
            <person name="Frisvad J.C."/>
            <person name="Larsen T.O."/>
            <person name="Kjaerboelling I."/>
            <person name="Rothschild-Mancinelli K."/>
            <person name="Lyhne E.K."/>
            <person name="Kogle M.E."/>
            <person name="Barry K."/>
            <person name="Clum A."/>
            <person name="Na H."/>
            <person name="Ledsgaard L."/>
            <person name="Lin J."/>
            <person name="Lipzen A."/>
            <person name="Kuo A."/>
            <person name="Riley R."/>
            <person name="Mondo S."/>
            <person name="Labutti K."/>
            <person name="Haridas S."/>
            <person name="Pangalinan J."/>
            <person name="Salamov A.A."/>
            <person name="Simmons B.A."/>
            <person name="Magnuson J.K."/>
            <person name="Chen J."/>
            <person name="Drula E."/>
            <person name="Henrissat B."/>
            <person name="Wiebenga A."/>
            <person name="Lubbers R.J."/>
            <person name="Gomes A.C."/>
            <person name="Makela M.R."/>
            <person name="Stajich J."/>
            <person name="Grigoriev I.V."/>
            <person name="Mortensen U.H."/>
            <person name="De Vries R.P."/>
            <person name="Baker S.E."/>
            <person name="Andersen M.R."/>
        </authorList>
    </citation>
    <scope>NUCLEOTIDE SEQUENCE [LARGE SCALE GENOMIC DNA]</scope>
    <source>
        <strain evidence="1 2">CBS 123904</strain>
    </source>
</reference>
<dbReference type="SUPFAM" id="SSF53167">
    <property type="entry name" value="Purine and uridine phosphorylases"/>
    <property type="match status" value="1"/>
</dbReference>
<evidence type="ECO:0000313" key="2">
    <source>
        <dbReference type="Proteomes" id="UP001610446"/>
    </source>
</evidence>
<gene>
    <name evidence="1" type="ORF">BJY01DRAFT_241738</name>
</gene>
<dbReference type="InterPro" id="IPR035994">
    <property type="entry name" value="Nucleoside_phosphorylase_sf"/>
</dbReference>
<dbReference type="InterPro" id="IPR053137">
    <property type="entry name" value="NLR-like"/>
</dbReference>
<name>A0ABR4I886_9EURO</name>
<proteinExistence type="predicted"/>
<protein>
    <recommendedName>
        <fullName evidence="3">Nucleoside phosphorylase domain-containing protein</fullName>
    </recommendedName>
</protein>
<dbReference type="EMBL" id="JBFXLU010000599">
    <property type="protein sequence ID" value="KAL2823955.1"/>
    <property type="molecule type" value="Genomic_DNA"/>
</dbReference>
<evidence type="ECO:0000313" key="1">
    <source>
        <dbReference type="EMBL" id="KAL2823955.1"/>
    </source>
</evidence>
<accession>A0ABR4I886</accession>
<organism evidence="1 2">
    <name type="scientific">Aspergillus pseudoustus</name>
    <dbReference type="NCBI Taxonomy" id="1810923"/>
    <lineage>
        <taxon>Eukaryota</taxon>
        <taxon>Fungi</taxon>
        <taxon>Dikarya</taxon>
        <taxon>Ascomycota</taxon>
        <taxon>Pezizomycotina</taxon>
        <taxon>Eurotiomycetes</taxon>
        <taxon>Eurotiomycetidae</taxon>
        <taxon>Eurotiales</taxon>
        <taxon>Aspergillaceae</taxon>
        <taxon>Aspergillus</taxon>
        <taxon>Aspergillus subgen. Nidulantes</taxon>
    </lineage>
</organism>
<sequence>MIASLALDDYTVTWVCALPVEATAARAMLDKIHPSPQYFRLIVGIGRDIVVSKPGKQHSGVIQYTYGKRIPGGFKQTGTLNKLPPILLAHIESFASSATKHSTNYLFYSSYYHASKDNNYKKCNKQQLVPQNPRDTRAPHIHYRLIASADQVMKDSNTRDRLAQKHGILCFKMEAAGLMDKLPALIIRGICNYSDSHKQK</sequence>
<dbReference type="PANTHER" id="PTHR46082">
    <property type="entry name" value="ATP/GTP-BINDING PROTEIN-RELATED"/>
    <property type="match status" value="1"/>
</dbReference>
<dbReference type="Gene3D" id="3.40.50.1580">
    <property type="entry name" value="Nucleoside phosphorylase domain"/>
    <property type="match status" value="1"/>
</dbReference>
<keyword evidence="2" id="KW-1185">Reference proteome</keyword>
<evidence type="ECO:0008006" key="3">
    <source>
        <dbReference type="Google" id="ProtNLM"/>
    </source>
</evidence>